<feature type="non-terminal residue" evidence="3">
    <location>
        <position position="1"/>
    </location>
</feature>
<evidence type="ECO:0000256" key="1">
    <source>
        <dbReference type="SAM" id="Phobius"/>
    </source>
</evidence>
<organism evidence="3">
    <name type="scientific">marine metagenome</name>
    <dbReference type="NCBI Taxonomy" id="408172"/>
    <lineage>
        <taxon>unclassified sequences</taxon>
        <taxon>metagenomes</taxon>
        <taxon>ecological metagenomes</taxon>
    </lineage>
</organism>
<dbReference type="PANTHER" id="PTHR36927">
    <property type="entry name" value="BLR4337 PROTEIN"/>
    <property type="match status" value="1"/>
</dbReference>
<keyword evidence="1" id="KW-0472">Membrane</keyword>
<dbReference type="AlphaFoldDB" id="A0A382N9G5"/>
<dbReference type="GO" id="GO:0016747">
    <property type="term" value="F:acyltransferase activity, transferring groups other than amino-acyl groups"/>
    <property type="evidence" value="ECO:0007669"/>
    <property type="project" value="InterPro"/>
</dbReference>
<accession>A0A382N9G5</accession>
<evidence type="ECO:0000259" key="2">
    <source>
        <dbReference type="Pfam" id="PF01757"/>
    </source>
</evidence>
<feature type="transmembrane region" description="Helical" evidence="1">
    <location>
        <begin position="104"/>
        <end position="122"/>
    </location>
</feature>
<gene>
    <name evidence="3" type="ORF">METZ01_LOCUS309035</name>
</gene>
<name>A0A382N9G5_9ZZZZ</name>
<proteinExistence type="predicted"/>
<feature type="transmembrane region" description="Helical" evidence="1">
    <location>
        <begin position="27"/>
        <end position="54"/>
    </location>
</feature>
<sequence>RKKPGLTQEGASVQSKPAWRRIGLGNFIWLALIAAMMSQAVSWVVVAFGVGVWLVVKLKFKQWPAWITASPWRWLWLGLITLILQVIMFWGGFGPDTTAGVIPWNLLLLYYGVFFGFGALCYGQKDFEEKGGRYWIVCLVLAIPAGFLGGDLLEARNAVGAEYENHRLETWLYHVGTSLFQVLYAWLMIFGCIGFFRRYFSAGKKWVRYLSDSSYWLYIGHLSALLFLSGLVRLLDVPSFLKFIISLILATCVLLLMYHVYVRYTWIGTMLNGKRTREEELPSSGKKRWVVLLLFVFTWFAGFHRFYAGRYITGIMLPLVLILAVMGVKMGYPMVLTVAFWGLLLWAIHDFLSIVTGTYVDGEGKRIHNWR</sequence>
<feature type="transmembrane region" description="Helical" evidence="1">
    <location>
        <begin position="335"/>
        <end position="360"/>
    </location>
</feature>
<dbReference type="InterPro" id="IPR002656">
    <property type="entry name" value="Acyl_transf_3_dom"/>
</dbReference>
<feature type="domain" description="Acyltransferase 3" evidence="2">
    <location>
        <begin position="66"/>
        <end position="258"/>
    </location>
</feature>
<feature type="transmembrane region" description="Helical" evidence="1">
    <location>
        <begin position="74"/>
        <end position="92"/>
    </location>
</feature>
<reference evidence="3" key="1">
    <citation type="submission" date="2018-05" db="EMBL/GenBank/DDBJ databases">
        <authorList>
            <person name="Lanie J.A."/>
            <person name="Ng W.-L."/>
            <person name="Kazmierczak K.M."/>
            <person name="Andrzejewski T.M."/>
            <person name="Davidsen T.M."/>
            <person name="Wayne K.J."/>
            <person name="Tettelin H."/>
            <person name="Glass J.I."/>
            <person name="Rusch D."/>
            <person name="Podicherti R."/>
            <person name="Tsui H.-C.T."/>
            <person name="Winkler M.E."/>
        </authorList>
    </citation>
    <scope>NUCLEOTIDE SEQUENCE</scope>
</reference>
<feature type="transmembrane region" description="Helical" evidence="1">
    <location>
        <begin position="134"/>
        <end position="153"/>
    </location>
</feature>
<dbReference type="InterPro" id="IPR050623">
    <property type="entry name" value="Glucan_succinyl_AcylTrfase"/>
</dbReference>
<evidence type="ECO:0000313" key="3">
    <source>
        <dbReference type="EMBL" id="SVC56181.1"/>
    </source>
</evidence>
<feature type="transmembrane region" description="Helical" evidence="1">
    <location>
        <begin position="311"/>
        <end position="328"/>
    </location>
</feature>
<feature type="transmembrane region" description="Helical" evidence="1">
    <location>
        <begin position="216"/>
        <end position="235"/>
    </location>
</feature>
<protein>
    <recommendedName>
        <fullName evidence="2">Acyltransferase 3 domain-containing protein</fullName>
    </recommendedName>
</protein>
<dbReference type="Pfam" id="PF01757">
    <property type="entry name" value="Acyl_transf_3"/>
    <property type="match status" value="1"/>
</dbReference>
<feature type="transmembrane region" description="Helical" evidence="1">
    <location>
        <begin position="241"/>
        <end position="267"/>
    </location>
</feature>
<dbReference type="EMBL" id="UINC01098007">
    <property type="protein sequence ID" value="SVC56181.1"/>
    <property type="molecule type" value="Genomic_DNA"/>
</dbReference>
<feature type="transmembrane region" description="Helical" evidence="1">
    <location>
        <begin position="173"/>
        <end position="196"/>
    </location>
</feature>
<keyword evidence="1" id="KW-0812">Transmembrane</keyword>
<keyword evidence="1" id="KW-1133">Transmembrane helix</keyword>
<dbReference type="PANTHER" id="PTHR36927:SF1">
    <property type="entry name" value="MDO-LIKE PROTEIN"/>
    <property type="match status" value="1"/>
</dbReference>